<feature type="domain" description="DUF7919" evidence="1">
    <location>
        <begin position="2"/>
        <end position="128"/>
    </location>
</feature>
<dbReference type="Proteomes" id="UP001519332">
    <property type="component" value="Unassembled WGS sequence"/>
</dbReference>
<dbReference type="RefSeq" id="WP_209641998.1">
    <property type="nucleotide sequence ID" value="NZ_JAGINW010000001.1"/>
</dbReference>
<comment type="caution">
    <text evidence="2">The sequence shown here is derived from an EMBL/GenBank/DDBJ whole genome shotgun (WGS) entry which is preliminary data.</text>
</comment>
<sequence length="135" mass="14770">MTFFPDGTRYETWAGELGEVVAIGWLDPAEPFPLGVVPAELLDALLPLIANPVNMTRGWHICQFCPQPADAFPEPLTVETPDGPAILGSAEIHIDGRGGDRYVAPTLIHHYIQAHRYAPPPSFVDAVLSRRTTEN</sequence>
<evidence type="ECO:0000313" key="2">
    <source>
        <dbReference type="EMBL" id="MBP2324707.1"/>
    </source>
</evidence>
<dbReference type="Pfam" id="PF25535">
    <property type="entry name" value="DUF7919"/>
    <property type="match status" value="1"/>
</dbReference>
<accession>A0ABS4TJV8</accession>
<name>A0ABS4TJV8_9PSEU</name>
<dbReference type="EMBL" id="JAGINW010000001">
    <property type="protein sequence ID" value="MBP2324707.1"/>
    <property type="molecule type" value="Genomic_DNA"/>
</dbReference>
<keyword evidence="3" id="KW-1185">Reference proteome</keyword>
<evidence type="ECO:0000259" key="1">
    <source>
        <dbReference type="Pfam" id="PF25535"/>
    </source>
</evidence>
<evidence type="ECO:0000313" key="3">
    <source>
        <dbReference type="Proteomes" id="UP001519332"/>
    </source>
</evidence>
<reference evidence="2 3" key="1">
    <citation type="submission" date="2021-03" db="EMBL/GenBank/DDBJ databases">
        <title>Sequencing the genomes of 1000 actinobacteria strains.</title>
        <authorList>
            <person name="Klenk H.-P."/>
        </authorList>
    </citation>
    <scope>NUCLEOTIDE SEQUENCE [LARGE SCALE GENOMIC DNA]</scope>
    <source>
        <strain evidence="2 3">DSM 46670</strain>
    </source>
</reference>
<protein>
    <recommendedName>
        <fullName evidence="1">DUF7919 domain-containing protein</fullName>
    </recommendedName>
</protein>
<dbReference type="InterPro" id="IPR057679">
    <property type="entry name" value="DUF7919"/>
</dbReference>
<organism evidence="2 3">
    <name type="scientific">Kibdelosporangium banguiense</name>
    <dbReference type="NCBI Taxonomy" id="1365924"/>
    <lineage>
        <taxon>Bacteria</taxon>
        <taxon>Bacillati</taxon>
        <taxon>Actinomycetota</taxon>
        <taxon>Actinomycetes</taxon>
        <taxon>Pseudonocardiales</taxon>
        <taxon>Pseudonocardiaceae</taxon>
        <taxon>Kibdelosporangium</taxon>
    </lineage>
</organism>
<proteinExistence type="predicted"/>
<gene>
    <name evidence="2" type="ORF">JOF56_005092</name>
</gene>